<dbReference type="Proteomes" id="UP000006055">
    <property type="component" value="Chromosome"/>
</dbReference>
<proteinExistence type="predicted"/>
<dbReference type="KEGG" id="dti:Desti_5541"/>
<dbReference type="HOGENOM" id="CLU_2286971_0_0_7"/>
<evidence type="ECO:0000313" key="1">
    <source>
        <dbReference type="EMBL" id="AFM28123.1"/>
    </source>
</evidence>
<organism evidence="1 2">
    <name type="scientific">Desulfomonile tiedjei (strain ATCC 49306 / DSM 6799 / DCB-1)</name>
    <dbReference type="NCBI Taxonomy" id="706587"/>
    <lineage>
        <taxon>Bacteria</taxon>
        <taxon>Pseudomonadati</taxon>
        <taxon>Thermodesulfobacteriota</taxon>
        <taxon>Desulfomonilia</taxon>
        <taxon>Desulfomonilales</taxon>
        <taxon>Desulfomonilaceae</taxon>
        <taxon>Desulfomonile</taxon>
    </lineage>
</organism>
<evidence type="ECO:0000313" key="2">
    <source>
        <dbReference type="Proteomes" id="UP000006055"/>
    </source>
</evidence>
<gene>
    <name evidence="1" type="ordered locus">Desti_5541</name>
</gene>
<sequence length="101" mass="11358">MCGKIEEYFAEIAPEDLFDSHFMHMEATHLFFFTIAGKYILSRNVLCSDQVRIFGLGLFHKGVACHAARAVPFIAAVPFVDFLLQALAVQVEKFLNFTLGD</sequence>
<keyword evidence="2" id="KW-1185">Reference proteome</keyword>
<name>I4CEY2_DESTA</name>
<protein>
    <submittedName>
        <fullName evidence="1">Uncharacterized protein</fullName>
    </submittedName>
</protein>
<accession>I4CEY2</accession>
<reference evidence="2" key="1">
    <citation type="submission" date="2012-06" db="EMBL/GenBank/DDBJ databases">
        <title>Complete sequence of chromosome of Desulfomonile tiedjei DSM 6799.</title>
        <authorList>
            <person name="Lucas S."/>
            <person name="Copeland A."/>
            <person name="Lapidus A."/>
            <person name="Glavina del Rio T."/>
            <person name="Dalin E."/>
            <person name="Tice H."/>
            <person name="Bruce D."/>
            <person name="Goodwin L."/>
            <person name="Pitluck S."/>
            <person name="Peters L."/>
            <person name="Ovchinnikova G."/>
            <person name="Zeytun A."/>
            <person name="Lu M."/>
            <person name="Kyrpides N."/>
            <person name="Mavromatis K."/>
            <person name="Ivanova N."/>
            <person name="Brettin T."/>
            <person name="Detter J.C."/>
            <person name="Han C."/>
            <person name="Larimer F."/>
            <person name="Land M."/>
            <person name="Hauser L."/>
            <person name="Markowitz V."/>
            <person name="Cheng J.-F."/>
            <person name="Hugenholtz P."/>
            <person name="Woyke T."/>
            <person name="Wu D."/>
            <person name="Spring S."/>
            <person name="Schroeder M."/>
            <person name="Brambilla E."/>
            <person name="Klenk H.-P."/>
            <person name="Eisen J.A."/>
        </authorList>
    </citation>
    <scope>NUCLEOTIDE SEQUENCE [LARGE SCALE GENOMIC DNA]</scope>
    <source>
        <strain evidence="2">ATCC 49306 / DSM 6799 / DCB-1</strain>
    </source>
</reference>
<dbReference type="EMBL" id="CP003360">
    <property type="protein sequence ID" value="AFM28123.1"/>
    <property type="molecule type" value="Genomic_DNA"/>
</dbReference>
<dbReference type="AlphaFoldDB" id="I4CEY2"/>